<accession>A0ABU4L811</accession>
<evidence type="ECO:0000313" key="1">
    <source>
        <dbReference type="EMBL" id="MDX2911803.1"/>
    </source>
</evidence>
<dbReference type="Proteomes" id="UP001271723">
    <property type="component" value="Unassembled WGS sequence"/>
</dbReference>
<gene>
    <name evidence="1" type="ORF">PV517_24340</name>
</gene>
<keyword evidence="2" id="KW-1185">Reference proteome</keyword>
<evidence type="ECO:0000313" key="2">
    <source>
        <dbReference type="Proteomes" id="UP001271723"/>
    </source>
</evidence>
<reference evidence="1 2" key="1">
    <citation type="journal article" date="2023" name="Microb. Genom.">
        <title>Mesoterricola silvestris gen. nov., sp. nov., Mesoterricola sediminis sp. nov., Geothrix oryzae sp. nov., Geothrix edaphica sp. nov., Geothrix rubra sp. nov., and Geothrix limicola sp. nov., six novel members of Acidobacteriota isolated from soils.</title>
        <authorList>
            <person name="Weisberg A.J."/>
            <person name="Pearce E."/>
            <person name="Kramer C.G."/>
            <person name="Chang J.H."/>
            <person name="Clarke C.R."/>
        </authorList>
    </citation>
    <scope>NUCLEOTIDE SEQUENCE [LARGE SCALE GENOMIC DNA]</scope>
    <source>
        <strain evidence="1 2">NRRL_B-2795</strain>
    </source>
</reference>
<sequence>MHEPAQLKDPALSFALPDISGSDFKPYGSGPAYARPVRPTRYCCYAIRGQRAGGV</sequence>
<proteinExistence type="predicted"/>
<name>A0ABU4L811_9ACTN</name>
<protein>
    <submittedName>
        <fullName evidence="1">Uncharacterized protein</fullName>
    </submittedName>
</protein>
<organism evidence="1 2">
    <name type="scientific">Streptomyces griseiscabiei</name>
    <dbReference type="NCBI Taxonomy" id="2993540"/>
    <lineage>
        <taxon>Bacteria</taxon>
        <taxon>Bacillati</taxon>
        <taxon>Actinomycetota</taxon>
        <taxon>Actinomycetes</taxon>
        <taxon>Kitasatosporales</taxon>
        <taxon>Streptomycetaceae</taxon>
        <taxon>Streptomyces</taxon>
    </lineage>
</organism>
<comment type="caution">
    <text evidence="1">The sequence shown here is derived from an EMBL/GenBank/DDBJ whole genome shotgun (WGS) entry which is preliminary data.</text>
</comment>
<dbReference type="EMBL" id="JARAVY010000009">
    <property type="protein sequence ID" value="MDX2911803.1"/>
    <property type="molecule type" value="Genomic_DNA"/>
</dbReference>